<dbReference type="Proteomes" id="UP000596742">
    <property type="component" value="Unassembled WGS sequence"/>
</dbReference>
<dbReference type="PANTHER" id="PTHR10334">
    <property type="entry name" value="CYSTEINE-RICH SECRETORY PROTEIN-RELATED"/>
    <property type="match status" value="1"/>
</dbReference>
<comment type="caution">
    <text evidence="3">The sequence shown here is derived from an EMBL/GenBank/DDBJ whole genome shotgun (WGS) entry which is preliminary data.</text>
</comment>
<protein>
    <submittedName>
        <fullName evidence="3">Cysteine-rich secretory protein</fullName>
    </submittedName>
</protein>
<dbReference type="SUPFAM" id="SSF55797">
    <property type="entry name" value="PR-1-like"/>
    <property type="match status" value="1"/>
</dbReference>
<evidence type="ECO:0000256" key="1">
    <source>
        <dbReference type="SAM" id="SignalP"/>
    </source>
</evidence>
<dbReference type="AlphaFoldDB" id="A0A8B6D1S6"/>
<dbReference type="InterPro" id="IPR018244">
    <property type="entry name" value="Allrgn_V5/Tpx1_CS"/>
</dbReference>
<evidence type="ECO:0000313" key="4">
    <source>
        <dbReference type="Proteomes" id="UP000596742"/>
    </source>
</evidence>
<dbReference type="InterPro" id="IPR035940">
    <property type="entry name" value="CAP_sf"/>
</dbReference>
<name>A0A8B6D1S6_MYTGA</name>
<dbReference type="Pfam" id="PF00188">
    <property type="entry name" value="CAP"/>
    <property type="match status" value="1"/>
</dbReference>
<dbReference type="Gene3D" id="3.40.33.10">
    <property type="entry name" value="CAP"/>
    <property type="match status" value="1"/>
</dbReference>
<dbReference type="SMART" id="SM00198">
    <property type="entry name" value="SCP"/>
    <property type="match status" value="1"/>
</dbReference>
<dbReference type="InterPro" id="IPR001283">
    <property type="entry name" value="CRISP-related"/>
</dbReference>
<feature type="domain" description="SCP" evidence="2">
    <location>
        <begin position="78"/>
        <end position="217"/>
    </location>
</feature>
<organism evidence="3 4">
    <name type="scientific">Mytilus galloprovincialis</name>
    <name type="common">Mediterranean mussel</name>
    <dbReference type="NCBI Taxonomy" id="29158"/>
    <lineage>
        <taxon>Eukaryota</taxon>
        <taxon>Metazoa</taxon>
        <taxon>Spiralia</taxon>
        <taxon>Lophotrochozoa</taxon>
        <taxon>Mollusca</taxon>
        <taxon>Bivalvia</taxon>
        <taxon>Autobranchia</taxon>
        <taxon>Pteriomorphia</taxon>
        <taxon>Mytilida</taxon>
        <taxon>Mytiloidea</taxon>
        <taxon>Mytilidae</taxon>
        <taxon>Mytilinae</taxon>
        <taxon>Mytilus</taxon>
    </lineage>
</organism>
<dbReference type="GO" id="GO:0005576">
    <property type="term" value="C:extracellular region"/>
    <property type="evidence" value="ECO:0007669"/>
    <property type="project" value="InterPro"/>
</dbReference>
<dbReference type="EMBL" id="UYJE01002657">
    <property type="protein sequence ID" value="VDI12607.1"/>
    <property type="molecule type" value="Genomic_DNA"/>
</dbReference>
<evidence type="ECO:0000259" key="2">
    <source>
        <dbReference type="SMART" id="SM00198"/>
    </source>
</evidence>
<keyword evidence="1" id="KW-0732">Signal</keyword>
<evidence type="ECO:0000313" key="3">
    <source>
        <dbReference type="EMBL" id="VDI12607.1"/>
    </source>
</evidence>
<dbReference type="PRINTS" id="PR00837">
    <property type="entry name" value="V5TPXLIKE"/>
</dbReference>
<accession>A0A8B6D1S6</accession>
<feature type="signal peptide" evidence="1">
    <location>
        <begin position="1"/>
        <end position="20"/>
    </location>
</feature>
<proteinExistence type="predicted"/>
<dbReference type="OrthoDB" id="737510at2759"/>
<dbReference type="InterPro" id="IPR014044">
    <property type="entry name" value="CAP_dom"/>
</dbReference>
<gene>
    <name evidence="3" type="ORF">MGAL_10B018685</name>
</gene>
<reference evidence="3" key="1">
    <citation type="submission" date="2018-11" db="EMBL/GenBank/DDBJ databases">
        <authorList>
            <person name="Alioto T."/>
            <person name="Alioto T."/>
        </authorList>
    </citation>
    <scope>NUCLEOTIDE SEQUENCE</scope>
</reference>
<keyword evidence="4" id="KW-1185">Reference proteome</keyword>
<sequence length="366" mass="40180">MFRQLVILYFAIISEILVNGRSIDGDDDFVEDLHTRHKRSASCSTTPSLKKYTVFVDHTACIAPSSKANLTTAGVSDAEILDIVNSHNTYRSGTQATNMMKMSWDAEIAYIAQKWAENCETVHDGGMKRRIPGRFRMGQNLFWGSHGTWSDAVKWWYDEIKDFTYDGGDANDFIKVGHYTQVVWAKSIKIGCGYAYCQSDKRHLFVCNYGPPGNGAEKYKPYKQGTSCQDCQQGRCVNNLCDCDKICLNGGTLDISTCTCNCKQGYTSPDCSLNCTKKADINACTSWGAGHCNVYGNVPTDCPHMCNLCPNSGVDVVGVSDGKGVFNFDLSTTTDGGGSGSASRDINHTKIICLIITLSSTMFLIL</sequence>
<feature type="chain" id="PRO_5032900472" evidence="1">
    <location>
        <begin position="21"/>
        <end position="366"/>
    </location>
</feature>
<dbReference type="PROSITE" id="PS01009">
    <property type="entry name" value="CRISP_1"/>
    <property type="match status" value="1"/>
</dbReference>